<dbReference type="EMBL" id="VOIH02000011">
    <property type="protein sequence ID" value="KAF3433463.1"/>
    <property type="molecule type" value="Genomic_DNA"/>
</dbReference>
<keyword evidence="9" id="KW-0732">Signal</keyword>
<evidence type="ECO:0000313" key="22">
    <source>
        <dbReference type="Proteomes" id="UP000796880"/>
    </source>
</evidence>
<dbReference type="PROSITE" id="PS00108">
    <property type="entry name" value="PROTEIN_KINASE_ST"/>
    <property type="match status" value="1"/>
</dbReference>
<evidence type="ECO:0000256" key="3">
    <source>
        <dbReference type="ARBA" id="ARBA00022475"/>
    </source>
</evidence>
<evidence type="ECO:0000256" key="8">
    <source>
        <dbReference type="ARBA" id="ARBA00022692"/>
    </source>
</evidence>
<dbReference type="InterPro" id="IPR051564">
    <property type="entry name" value="LRR_receptor-like_kinase"/>
</dbReference>
<evidence type="ECO:0000256" key="19">
    <source>
        <dbReference type="ARBA" id="ARBA00048679"/>
    </source>
</evidence>
<keyword evidence="17" id="KW-0325">Glycoprotein</keyword>
<reference evidence="21" key="1">
    <citation type="submission" date="2020-03" db="EMBL/GenBank/DDBJ databases">
        <title>A high-quality chromosome-level genome assembly of a woody plant with both climbing and erect habits, Rhamnella rubrinervis.</title>
        <authorList>
            <person name="Lu Z."/>
            <person name="Yang Y."/>
            <person name="Zhu X."/>
            <person name="Sun Y."/>
        </authorList>
    </citation>
    <scope>NUCLEOTIDE SEQUENCE</scope>
    <source>
        <strain evidence="21">BYM</strain>
        <tissue evidence="21">Leaf</tissue>
    </source>
</reference>
<dbReference type="SUPFAM" id="SSF56112">
    <property type="entry name" value="Protein kinase-like (PK-like)"/>
    <property type="match status" value="1"/>
</dbReference>
<evidence type="ECO:0000256" key="13">
    <source>
        <dbReference type="ARBA" id="ARBA00022840"/>
    </source>
</evidence>
<accession>A0A8K0DQS5</accession>
<dbReference type="FunFam" id="1.10.510.10:FF:000358">
    <property type="entry name" value="Putative leucine-rich repeat receptor-like serine/threonine-protein kinase"/>
    <property type="match status" value="1"/>
</dbReference>
<keyword evidence="14" id="KW-1133">Transmembrane helix</keyword>
<dbReference type="InterPro" id="IPR011009">
    <property type="entry name" value="Kinase-like_dom_sf"/>
</dbReference>
<dbReference type="GO" id="GO:0004674">
    <property type="term" value="F:protein serine/threonine kinase activity"/>
    <property type="evidence" value="ECO:0007669"/>
    <property type="project" value="UniProtKB-KW"/>
</dbReference>
<dbReference type="Pfam" id="PF07714">
    <property type="entry name" value="PK_Tyr_Ser-Thr"/>
    <property type="match status" value="1"/>
</dbReference>
<evidence type="ECO:0000256" key="14">
    <source>
        <dbReference type="ARBA" id="ARBA00022989"/>
    </source>
</evidence>
<evidence type="ECO:0000256" key="11">
    <source>
        <dbReference type="ARBA" id="ARBA00022741"/>
    </source>
</evidence>
<evidence type="ECO:0000256" key="10">
    <source>
        <dbReference type="ARBA" id="ARBA00022737"/>
    </source>
</evidence>
<evidence type="ECO:0000256" key="7">
    <source>
        <dbReference type="ARBA" id="ARBA00022679"/>
    </source>
</evidence>
<dbReference type="GO" id="GO:0005886">
    <property type="term" value="C:plasma membrane"/>
    <property type="evidence" value="ECO:0007669"/>
    <property type="project" value="UniProtKB-SubCell"/>
</dbReference>
<organism evidence="21 22">
    <name type="scientific">Rhamnella rubrinervis</name>
    <dbReference type="NCBI Taxonomy" id="2594499"/>
    <lineage>
        <taxon>Eukaryota</taxon>
        <taxon>Viridiplantae</taxon>
        <taxon>Streptophyta</taxon>
        <taxon>Embryophyta</taxon>
        <taxon>Tracheophyta</taxon>
        <taxon>Spermatophyta</taxon>
        <taxon>Magnoliopsida</taxon>
        <taxon>eudicotyledons</taxon>
        <taxon>Gunneridae</taxon>
        <taxon>Pentapetalae</taxon>
        <taxon>rosids</taxon>
        <taxon>fabids</taxon>
        <taxon>Rosales</taxon>
        <taxon>Rhamnaceae</taxon>
        <taxon>rhamnoid group</taxon>
        <taxon>Rhamneae</taxon>
        <taxon>Rhamnella</taxon>
    </lineage>
</organism>
<dbReference type="Proteomes" id="UP000796880">
    <property type="component" value="Unassembled WGS sequence"/>
</dbReference>
<dbReference type="PANTHER" id="PTHR48055">
    <property type="entry name" value="LEUCINE-RICH REPEAT RECEPTOR PROTEIN KINASE EMS1"/>
    <property type="match status" value="1"/>
</dbReference>
<dbReference type="OrthoDB" id="1103805at2759"/>
<evidence type="ECO:0000313" key="21">
    <source>
        <dbReference type="EMBL" id="KAF3433463.1"/>
    </source>
</evidence>
<dbReference type="InterPro" id="IPR000719">
    <property type="entry name" value="Prot_kinase_dom"/>
</dbReference>
<evidence type="ECO:0000256" key="18">
    <source>
        <dbReference type="ARBA" id="ARBA00047899"/>
    </source>
</evidence>
<keyword evidence="22" id="KW-1185">Reference proteome</keyword>
<keyword evidence="15" id="KW-0472">Membrane</keyword>
<comment type="catalytic activity">
    <reaction evidence="18">
        <text>L-threonyl-[protein] + ATP = O-phospho-L-threonyl-[protein] + ADP + H(+)</text>
        <dbReference type="Rhea" id="RHEA:46608"/>
        <dbReference type="Rhea" id="RHEA-COMP:11060"/>
        <dbReference type="Rhea" id="RHEA-COMP:11605"/>
        <dbReference type="ChEBI" id="CHEBI:15378"/>
        <dbReference type="ChEBI" id="CHEBI:30013"/>
        <dbReference type="ChEBI" id="CHEBI:30616"/>
        <dbReference type="ChEBI" id="CHEBI:61977"/>
        <dbReference type="ChEBI" id="CHEBI:456216"/>
        <dbReference type="EC" id="2.7.11.1"/>
    </reaction>
</comment>
<name>A0A8K0DQS5_9ROSA</name>
<evidence type="ECO:0000256" key="6">
    <source>
        <dbReference type="ARBA" id="ARBA00022614"/>
    </source>
</evidence>
<keyword evidence="16" id="KW-0675">Receptor</keyword>
<dbReference type="Gene3D" id="1.10.510.10">
    <property type="entry name" value="Transferase(Phosphotransferase) domain 1"/>
    <property type="match status" value="1"/>
</dbReference>
<keyword evidence="12" id="KW-0418">Kinase</keyword>
<keyword evidence="6" id="KW-0433">Leucine-rich repeat</keyword>
<dbReference type="InterPro" id="IPR001245">
    <property type="entry name" value="Ser-Thr/Tyr_kinase_cat_dom"/>
</dbReference>
<sequence>MPNGSLEEWLHPSDRQEQRHLNLIQRVNIVLDIANALDYLHNLCHASLAHCDLKSSNILLDTDMTAHVGDFGLARILPLAISHPFSSNRQANSSKTSSIGIRGAIIGYAAPKYGMGSEESTFGDVYSYGILLLELFTGKIPTNDMLKDGFSLHKFPLTASPNRVKEIFYPTILFQRDERSRNIMNYYQSQLQRFQECLIFTVNIGVSCSIEEPRNRMNMVDVVAELKHIRDKLLVTKFKQ</sequence>
<evidence type="ECO:0000256" key="9">
    <source>
        <dbReference type="ARBA" id="ARBA00022729"/>
    </source>
</evidence>
<evidence type="ECO:0000256" key="12">
    <source>
        <dbReference type="ARBA" id="ARBA00022777"/>
    </source>
</evidence>
<comment type="caution">
    <text evidence="21">The sequence shown here is derived from an EMBL/GenBank/DDBJ whole genome shotgun (WGS) entry which is preliminary data.</text>
</comment>
<evidence type="ECO:0000256" key="15">
    <source>
        <dbReference type="ARBA" id="ARBA00023136"/>
    </source>
</evidence>
<dbReference type="PANTHER" id="PTHR48055:SF55">
    <property type="entry name" value="PROTEIN KINASE DOMAIN-CONTAINING PROTEIN"/>
    <property type="match status" value="1"/>
</dbReference>
<dbReference type="PROSITE" id="PS50011">
    <property type="entry name" value="PROTEIN_KINASE_DOM"/>
    <property type="match status" value="1"/>
</dbReference>
<comment type="subcellular location">
    <subcellularLocation>
        <location evidence="1">Cell membrane</location>
        <topology evidence="1">Single-pass membrane protein</topology>
    </subcellularLocation>
</comment>
<gene>
    <name evidence="21" type="ORF">FNV43_RR24565</name>
</gene>
<keyword evidence="4" id="KW-0723">Serine/threonine-protein kinase</keyword>
<proteinExistence type="predicted"/>
<evidence type="ECO:0000256" key="5">
    <source>
        <dbReference type="ARBA" id="ARBA00022553"/>
    </source>
</evidence>
<keyword evidence="11" id="KW-0547">Nucleotide-binding</keyword>
<keyword evidence="8" id="KW-0812">Transmembrane</keyword>
<dbReference type="GO" id="GO:0005524">
    <property type="term" value="F:ATP binding"/>
    <property type="evidence" value="ECO:0007669"/>
    <property type="project" value="UniProtKB-KW"/>
</dbReference>
<evidence type="ECO:0000259" key="20">
    <source>
        <dbReference type="PROSITE" id="PS50011"/>
    </source>
</evidence>
<evidence type="ECO:0000256" key="1">
    <source>
        <dbReference type="ARBA" id="ARBA00004162"/>
    </source>
</evidence>
<dbReference type="EC" id="2.7.11.1" evidence="2"/>
<dbReference type="InterPro" id="IPR008271">
    <property type="entry name" value="Ser/Thr_kinase_AS"/>
</dbReference>
<protein>
    <recommendedName>
        <fullName evidence="2">non-specific serine/threonine protein kinase</fullName>
        <ecNumber evidence="2">2.7.11.1</ecNumber>
    </recommendedName>
</protein>
<keyword evidence="10" id="KW-0677">Repeat</keyword>
<keyword evidence="5" id="KW-0597">Phosphoprotein</keyword>
<comment type="catalytic activity">
    <reaction evidence="19">
        <text>L-seryl-[protein] + ATP = O-phospho-L-seryl-[protein] + ADP + H(+)</text>
        <dbReference type="Rhea" id="RHEA:17989"/>
        <dbReference type="Rhea" id="RHEA-COMP:9863"/>
        <dbReference type="Rhea" id="RHEA-COMP:11604"/>
        <dbReference type="ChEBI" id="CHEBI:15378"/>
        <dbReference type="ChEBI" id="CHEBI:29999"/>
        <dbReference type="ChEBI" id="CHEBI:30616"/>
        <dbReference type="ChEBI" id="CHEBI:83421"/>
        <dbReference type="ChEBI" id="CHEBI:456216"/>
        <dbReference type="EC" id="2.7.11.1"/>
    </reaction>
</comment>
<dbReference type="SMART" id="SM00220">
    <property type="entry name" value="S_TKc"/>
    <property type="match status" value="1"/>
</dbReference>
<keyword evidence="13" id="KW-0067">ATP-binding</keyword>
<keyword evidence="7" id="KW-0808">Transferase</keyword>
<keyword evidence="3" id="KW-1003">Cell membrane</keyword>
<dbReference type="AlphaFoldDB" id="A0A8K0DQS5"/>
<evidence type="ECO:0000256" key="2">
    <source>
        <dbReference type="ARBA" id="ARBA00012513"/>
    </source>
</evidence>
<feature type="domain" description="Protein kinase" evidence="20">
    <location>
        <begin position="1"/>
        <end position="240"/>
    </location>
</feature>
<evidence type="ECO:0000256" key="4">
    <source>
        <dbReference type="ARBA" id="ARBA00022527"/>
    </source>
</evidence>
<evidence type="ECO:0000256" key="16">
    <source>
        <dbReference type="ARBA" id="ARBA00023170"/>
    </source>
</evidence>
<evidence type="ECO:0000256" key="17">
    <source>
        <dbReference type="ARBA" id="ARBA00023180"/>
    </source>
</evidence>